<gene>
    <name evidence="1" type="ORF">NBW10_12610</name>
</gene>
<sequence length="57" mass="6497">MGLGLGCRAVDINENDARALLCRAGRNRRSQPPACTGDEDELFFQKFYFRFPWGQAM</sequence>
<protein>
    <submittedName>
        <fullName evidence="1">DNA photolyase</fullName>
    </submittedName>
</protein>
<dbReference type="EMBL" id="CP098118">
    <property type="protein sequence ID" value="URS51753.1"/>
    <property type="molecule type" value="Genomic_DNA"/>
</dbReference>
<reference evidence="1" key="1">
    <citation type="submission" date="2022-05" db="EMBL/GenBank/DDBJ databases">
        <title>Brucella abortus biovar 1 isolated from water buffalo in Campania region.</title>
        <authorList>
            <person name="Riccardi M.G."/>
            <person name="Paradiso R."/>
            <person name="Borriello G."/>
        </authorList>
    </citation>
    <scope>NUCLEOTIDE SEQUENCE</scope>
    <source>
        <strain evidence="1">69841</strain>
    </source>
</reference>
<dbReference type="Proteomes" id="UP001056690">
    <property type="component" value="Chromosome 2"/>
</dbReference>
<evidence type="ECO:0000313" key="2">
    <source>
        <dbReference type="Proteomes" id="UP001056690"/>
    </source>
</evidence>
<dbReference type="RefSeq" id="WP_225868632.1">
    <property type="nucleotide sequence ID" value="NZ_CBDDNZ010000001.1"/>
</dbReference>
<dbReference type="GeneID" id="93015002"/>
<accession>A0AAE9RUR6</accession>
<organism evidence="1 2">
    <name type="scientific">Brucella abortus</name>
    <dbReference type="NCBI Taxonomy" id="235"/>
    <lineage>
        <taxon>Bacteria</taxon>
        <taxon>Pseudomonadati</taxon>
        <taxon>Pseudomonadota</taxon>
        <taxon>Alphaproteobacteria</taxon>
        <taxon>Hyphomicrobiales</taxon>
        <taxon>Brucellaceae</taxon>
        <taxon>Brucella/Ochrobactrum group</taxon>
        <taxon>Brucella</taxon>
    </lineage>
</organism>
<evidence type="ECO:0000313" key="1">
    <source>
        <dbReference type="EMBL" id="URS51753.1"/>
    </source>
</evidence>
<name>A0AAE9RUR6_BRUAO</name>
<proteinExistence type="predicted"/>
<dbReference type="AlphaFoldDB" id="A0AAE9RUR6"/>